<evidence type="ECO:0000256" key="2">
    <source>
        <dbReference type="SAM" id="SignalP"/>
    </source>
</evidence>
<reference evidence="3" key="1">
    <citation type="submission" date="2022-08" db="EMBL/GenBank/DDBJ databases">
        <title>Genome analysis of Corynebacteriales strain.</title>
        <authorList>
            <person name="Lee S.D."/>
        </authorList>
    </citation>
    <scope>NUCLEOTIDE SEQUENCE</scope>
    <source>
        <strain evidence="3">D3-21</strain>
    </source>
</reference>
<keyword evidence="1" id="KW-0472">Membrane</keyword>
<feature type="signal peptide" evidence="2">
    <location>
        <begin position="1"/>
        <end position="28"/>
    </location>
</feature>
<evidence type="ECO:0000313" key="4">
    <source>
        <dbReference type="Proteomes" id="UP001152755"/>
    </source>
</evidence>
<evidence type="ECO:0000313" key="3">
    <source>
        <dbReference type="EMBL" id="MDG3014740.1"/>
    </source>
</evidence>
<feature type="transmembrane region" description="Helical" evidence="1">
    <location>
        <begin position="116"/>
        <end position="141"/>
    </location>
</feature>
<evidence type="ECO:0008006" key="5">
    <source>
        <dbReference type="Google" id="ProtNLM"/>
    </source>
</evidence>
<accession>A0A9X4M0H4</accession>
<keyword evidence="4" id="KW-1185">Reference proteome</keyword>
<evidence type="ECO:0000256" key="1">
    <source>
        <dbReference type="SAM" id="Phobius"/>
    </source>
</evidence>
<comment type="caution">
    <text evidence="3">The sequence shown here is derived from an EMBL/GenBank/DDBJ whole genome shotgun (WGS) entry which is preliminary data.</text>
</comment>
<organism evidence="3 4">
    <name type="scientific">Speluncibacter jeojiensis</name>
    <dbReference type="NCBI Taxonomy" id="2710754"/>
    <lineage>
        <taxon>Bacteria</taxon>
        <taxon>Bacillati</taxon>
        <taxon>Actinomycetota</taxon>
        <taxon>Actinomycetes</taxon>
        <taxon>Mycobacteriales</taxon>
        <taxon>Speluncibacteraceae</taxon>
        <taxon>Speluncibacter</taxon>
    </lineage>
</organism>
<keyword evidence="1" id="KW-1133">Transmembrane helix</keyword>
<sequence>MVRKIAGAVGVSLAAAGLMLGATGVANAAATSFGGGYWVVGDDIVPGVYEAHPDSDYFDCSWKRYSDTMAEIQKGTTSAKTVRVAIGYGDHAFSSFGCGTWRKVADVAAPDPTPGLIGAAVVGSAVVGSTVLPMALPLLALGSAAA</sequence>
<keyword evidence="1" id="KW-0812">Transmembrane</keyword>
<dbReference type="Proteomes" id="UP001152755">
    <property type="component" value="Unassembled WGS sequence"/>
</dbReference>
<feature type="chain" id="PRO_5040734651" description="Secreted protein" evidence="2">
    <location>
        <begin position="29"/>
        <end position="146"/>
    </location>
</feature>
<name>A0A9X4M0H4_9ACTN</name>
<dbReference type="AlphaFoldDB" id="A0A9X4M0H4"/>
<protein>
    <recommendedName>
        <fullName evidence="5">Secreted protein</fullName>
    </recommendedName>
</protein>
<proteinExistence type="predicted"/>
<keyword evidence="2" id="KW-0732">Signal</keyword>
<gene>
    <name evidence="3" type="ORF">NVS88_09245</name>
</gene>
<dbReference type="RefSeq" id="WP_332519745.1">
    <property type="nucleotide sequence ID" value="NZ_JANRHA010000005.1"/>
</dbReference>
<dbReference type="EMBL" id="JANRHA010000005">
    <property type="protein sequence ID" value="MDG3014740.1"/>
    <property type="molecule type" value="Genomic_DNA"/>
</dbReference>